<dbReference type="SUPFAM" id="SSF52091">
    <property type="entry name" value="SpoIIaa-like"/>
    <property type="match status" value="1"/>
</dbReference>
<dbReference type="EMBL" id="MAXA01000080">
    <property type="protein sequence ID" value="OHV40144.1"/>
    <property type="molecule type" value="Genomic_DNA"/>
</dbReference>
<evidence type="ECO:0000313" key="1">
    <source>
        <dbReference type="EMBL" id="OHV40144.1"/>
    </source>
</evidence>
<comment type="caution">
    <text evidence="1">The sequence shown here is derived from an EMBL/GenBank/DDBJ whole genome shotgun (WGS) entry which is preliminary data.</text>
</comment>
<evidence type="ECO:0000313" key="2">
    <source>
        <dbReference type="Proteomes" id="UP000179769"/>
    </source>
</evidence>
<dbReference type="Proteomes" id="UP000179769">
    <property type="component" value="Unassembled WGS sequence"/>
</dbReference>
<name>A0A1S1R5X6_9ACTN</name>
<proteinExistence type="predicted"/>
<gene>
    <name evidence="1" type="ORF">BBK14_13160</name>
</gene>
<sequence length="145" mass="15279">MIPEGFLVTLDDPMALKITVRLNPWGATAALDGDLDMATEAPAGPALDAVLTAVAARRTRSPGPVGPVGLVLDVSRVFADVRGLTVLHLLWRAGERRAVAVALSGAGPLLHRMVELLTSPGVPLYPDVAEAWNAVLTTSERVERV</sequence>
<accession>A0A1S1R5X6</accession>
<dbReference type="Gene3D" id="3.30.750.24">
    <property type="entry name" value="STAS domain"/>
    <property type="match status" value="1"/>
</dbReference>
<keyword evidence="2" id="KW-1185">Reference proteome</keyword>
<dbReference type="OrthoDB" id="3216598at2"/>
<protein>
    <submittedName>
        <fullName evidence="1">Anti-sigma-factor</fullName>
    </submittedName>
</protein>
<dbReference type="AlphaFoldDB" id="A0A1S1R5X6"/>
<organism evidence="1 2">
    <name type="scientific">Parafrankia soli</name>
    <dbReference type="NCBI Taxonomy" id="2599596"/>
    <lineage>
        <taxon>Bacteria</taxon>
        <taxon>Bacillati</taxon>
        <taxon>Actinomycetota</taxon>
        <taxon>Actinomycetes</taxon>
        <taxon>Frankiales</taxon>
        <taxon>Frankiaceae</taxon>
        <taxon>Parafrankia</taxon>
    </lineage>
</organism>
<dbReference type="InterPro" id="IPR036513">
    <property type="entry name" value="STAS_dom_sf"/>
</dbReference>
<reference evidence="2" key="1">
    <citation type="submission" date="2016-07" db="EMBL/GenBank/DDBJ databases">
        <title>Frankia sp. NRRL B-16219 Genome sequencing.</title>
        <authorList>
            <person name="Ghodhbane-Gtari F."/>
            <person name="Swanson E."/>
            <person name="Gueddou A."/>
            <person name="Louati M."/>
            <person name="Nouioui I."/>
            <person name="Hezbri K."/>
            <person name="Abebe-Akele F."/>
            <person name="Simpson S."/>
            <person name="Morris K."/>
            <person name="Thomas K."/>
            <person name="Gtari M."/>
            <person name="Tisa L.S."/>
        </authorList>
    </citation>
    <scope>NUCLEOTIDE SEQUENCE [LARGE SCALE GENOMIC DNA]</scope>
    <source>
        <strain evidence="2">NRRL B-16219</strain>
    </source>
</reference>